<gene>
    <name evidence="2" type="primary">LOC113722407</name>
</gene>
<proteinExistence type="predicted"/>
<name>A0A6P6VHU3_COFAR</name>
<dbReference type="AlphaFoldDB" id="A0A6P6VHU3"/>
<accession>A0A6P6VHU3</accession>
<dbReference type="RefSeq" id="XP_027101522.1">
    <property type="nucleotide sequence ID" value="XM_027245721.1"/>
</dbReference>
<sequence>MNRKLTRPVSDQEISQAVNSMHPNKSPRPDEGLSAILRRANRQGSMYGIKIANEAPSLSHLLFTDDLLIFCRAKVGEAVQLMKVLEDYGRASEQLINKDKSSIFFSKNVKGRKNEEVLKELEGMREVHQSKYLRFPMIIRRSKRQVFEFIRQKTVKKTWRLEGKTPEPSRQGDSIEVCHPSSSSTCYVLLQGTKDIV</sequence>
<evidence type="ECO:0008006" key="3">
    <source>
        <dbReference type="Google" id="ProtNLM"/>
    </source>
</evidence>
<dbReference type="OrthoDB" id="1936608at2759"/>
<reference evidence="2" key="2">
    <citation type="submission" date="2025-08" db="UniProtKB">
        <authorList>
            <consortium name="RefSeq"/>
        </authorList>
    </citation>
    <scope>IDENTIFICATION</scope>
    <source>
        <tissue evidence="2">Leaves</tissue>
    </source>
</reference>
<dbReference type="GeneID" id="113722407"/>
<keyword evidence="1" id="KW-1185">Reference proteome</keyword>
<evidence type="ECO:0000313" key="1">
    <source>
        <dbReference type="Proteomes" id="UP001652660"/>
    </source>
</evidence>
<evidence type="ECO:0000313" key="2">
    <source>
        <dbReference type="RefSeq" id="XP_027101522.1"/>
    </source>
</evidence>
<protein>
    <recommendedName>
        <fullName evidence="3">Reverse transcriptase domain-containing protein</fullName>
    </recommendedName>
</protein>
<organism evidence="1 2">
    <name type="scientific">Coffea arabica</name>
    <name type="common">Arabian coffee</name>
    <dbReference type="NCBI Taxonomy" id="13443"/>
    <lineage>
        <taxon>Eukaryota</taxon>
        <taxon>Viridiplantae</taxon>
        <taxon>Streptophyta</taxon>
        <taxon>Embryophyta</taxon>
        <taxon>Tracheophyta</taxon>
        <taxon>Spermatophyta</taxon>
        <taxon>Magnoliopsida</taxon>
        <taxon>eudicotyledons</taxon>
        <taxon>Gunneridae</taxon>
        <taxon>Pentapetalae</taxon>
        <taxon>asterids</taxon>
        <taxon>lamiids</taxon>
        <taxon>Gentianales</taxon>
        <taxon>Rubiaceae</taxon>
        <taxon>Ixoroideae</taxon>
        <taxon>Gardenieae complex</taxon>
        <taxon>Bertiereae - Coffeeae clade</taxon>
        <taxon>Coffeeae</taxon>
        <taxon>Coffea</taxon>
    </lineage>
</organism>
<reference evidence="1" key="1">
    <citation type="journal article" date="2025" name="Foods">
        <title>Unveiling the Microbial Signatures of Arabica Coffee Cherries: Insights into Ripeness Specific Diversity, Functional Traits, and Implications for Quality and Safety.</title>
        <authorList>
            <consortium name="RefSeq"/>
            <person name="Tenea G.N."/>
            <person name="Cifuentes V."/>
            <person name="Reyes P."/>
            <person name="Cevallos-Vallejos M."/>
        </authorList>
    </citation>
    <scope>NUCLEOTIDE SEQUENCE [LARGE SCALE GENOMIC DNA]</scope>
</reference>
<dbReference type="Proteomes" id="UP001652660">
    <property type="component" value="Chromosome 8c"/>
</dbReference>